<dbReference type="Gene3D" id="1.20.1390.10">
    <property type="entry name" value="PWI domain"/>
    <property type="match status" value="1"/>
</dbReference>
<dbReference type="SUPFAM" id="SSF54928">
    <property type="entry name" value="RNA-binding domain, RBD"/>
    <property type="match status" value="1"/>
</dbReference>
<proteinExistence type="predicted"/>
<feature type="compositionally biased region" description="Basic and acidic residues" evidence="2">
    <location>
        <begin position="387"/>
        <end position="403"/>
    </location>
</feature>
<feature type="domain" description="PDZ" evidence="4">
    <location>
        <begin position="129"/>
        <end position="203"/>
    </location>
</feature>
<organism evidence="6 7">
    <name type="scientific">Symbiodinium microadriaticum</name>
    <name type="common">Dinoflagellate</name>
    <name type="synonym">Zooxanthella microadriatica</name>
    <dbReference type="NCBI Taxonomy" id="2951"/>
    <lineage>
        <taxon>Eukaryota</taxon>
        <taxon>Sar</taxon>
        <taxon>Alveolata</taxon>
        <taxon>Dinophyceae</taxon>
        <taxon>Suessiales</taxon>
        <taxon>Symbiodiniaceae</taxon>
        <taxon>Symbiodinium</taxon>
    </lineage>
</organism>
<evidence type="ECO:0000259" key="3">
    <source>
        <dbReference type="PROSITE" id="PS50102"/>
    </source>
</evidence>
<dbReference type="InterPro" id="IPR035979">
    <property type="entry name" value="RBD_domain_sf"/>
</dbReference>
<dbReference type="InterPro" id="IPR001478">
    <property type="entry name" value="PDZ"/>
</dbReference>
<dbReference type="OrthoDB" id="6275295at2759"/>
<dbReference type="SMART" id="SM00311">
    <property type="entry name" value="PWI"/>
    <property type="match status" value="1"/>
</dbReference>
<dbReference type="SMART" id="SM00360">
    <property type="entry name" value="RRM"/>
    <property type="match status" value="1"/>
</dbReference>
<feature type="region of interest" description="Disordered" evidence="2">
    <location>
        <begin position="469"/>
        <end position="500"/>
    </location>
</feature>
<dbReference type="PANTHER" id="PTHR18806">
    <property type="entry name" value="RBM25 PROTEIN"/>
    <property type="match status" value="1"/>
</dbReference>
<dbReference type="AlphaFoldDB" id="A0A1Q9DQ65"/>
<dbReference type="PROSITE" id="PS50106">
    <property type="entry name" value="PDZ"/>
    <property type="match status" value="2"/>
</dbReference>
<feature type="region of interest" description="Disordered" evidence="2">
    <location>
        <begin position="236"/>
        <end position="280"/>
    </location>
</feature>
<dbReference type="GO" id="GO:0003723">
    <property type="term" value="F:RNA binding"/>
    <property type="evidence" value="ECO:0007669"/>
    <property type="project" value="UniProtKB-UniRule"/>
</dbReference>
<dbReference type="Proteomes" id="UP000186817">
    <property type="component" value="Unassembled WGS sequence"/>
</dbReference>
<name>A0A1Q9DQ65_SYMMI</name>
<dbReference type="InterPro" id="IPR052768">
    <property type="entry name" value="RBM25"/>
</dbReference>
<feature type="compositionally biased region" description="Polar residues" evidence="2">
    <location>
        <begin position="236"/>
        <end position="249"/>
    </location>
</feature>
<dbReference type="EMBL" id="LSRX01000438">
    <property type="protein sequence ID" value="OLP97320.1"/>
    <property type="molecule type" value="Genomic_DNA"/>
</dbReference>
<feature type="compositionally biased region" description="Low complexity" evidence="2">
    <location>
        <begin position="762"/>
        <end position="780"/>
    </location>
</feature>
<dbReference type="Gene3D" id="3.30.70.330">
    <property type="match status" value="1"/>
</dbReference>
<dbReference type="PANTHER" id="PTHR18806:SF4">
    <property type="entry name" value="RNA-BINDING PROTEIN 25"/>
    <property type="match status" value="1"/>
</dbReference>
<accession>A0A1Q9DQ65</accession>
<dbReference type="PROSITE" id="PS50102">
    <property type="entry name" value="RRM"/>
    <property type="match status" value="1"/>
</dbReference>
<evidence type="ECO:0000256" key="1">
    <source>
        <dbReference type="PROSITE-ProRule" id="PRU00176"/>
    </source>
</evidence>
<sequence length="1144" mass="127417">MWCCCETVEDVTVQVQSSPVLNEDGVAASEPPEKGSFTVKLELEELKPRMLGVSLDSTEERGLLIVGFFDGVLSKYNEKFPRQAIRKFDKITAVNGKVGNANDLRRIMVSAIADETLETLALTLRRPVEFEVSVRRPGPLGIQVNYTDLLGGVLITKVVPDGLVDRWNAENFEEGKSVSAGDRIIALNNSELRGDDLVDKLKNDEELRLTVLHYCLEASTKPLNLKTTPVEYQEMSVTDSSAVSWNSQAADDDARRREKKERKSKKHRHYPAEHEVRDVRHGKKDDGALAKPFNWADEVVKASMDPQNQWDFPSNKGGGYAEAPQRAAWEQLFVNLPFTTTRHYHHNHTSSVTTTTTTTIIVDIRDELETDMLLREAISAALEESDTSEKRDAAGEPLQEKATAKKRRKQEVEEAGAEEAREFDPCVDPCVPLMVKTGAEPLGSMGPGCLELGAQKSLLALESALRRYSAGKGSTSHTTSSTSSDRHGDSENRPHHAHLQAGPIPKAFFGAVEGLIVWEEGMSVPPIRLVRRGLSAAAGVLNRVKPGEVDCKRVQMETRAFSFPEFSHDGRCTLPRRAVRRRPISRRAFVGKVHVVREVIWLTAKMMLPPSRPFMPMGGAMGGPINPMGGLPGMPSMPQPGTVPGVLPQPGLPQTILPQPGLPSPGMCQGTPGTILPQPGMAQALPTQLPGTVPQPFAGVGVLPRPPMNPGMCANTMPPRPLQPMPPMGAAMQGGCPAPRPMGQLPLPAPYKEPSLPPRPPAGGSLPQQLAQLAAAGSPQDSSRGPSDRKPQLYMLIAQLATHVEESHMQQILEQCGDVQAFRRGQDAEGRPMSFGVAQFADAESAWKAFTCLNKRRLAGQEIKVLLEENTEQTILRWKTSQKAVYHVNSDEELEWELERTAVSCKALLDSKIEELYGASDVSGGAAAQRRKELREREQKRVDRARKRKAWREAEFGRELDRLQATEKRLRDEERERDDADREKEDQEVQEKQRKELKLEKLEAEDGLVRTLNVAQLADNRALMQMVEKVQEEPREELFTMKLDTAYLRNERLLERKLRPWLERKIDLYMGGQTSDLVELVIRRVNGAVQPDPLIAELERFLDEYAEPLVERLWRMLALEMMQNGIPLPSVVKRQKKEELKDEK</sequence>
<gene>
    <name evidence="6" type="primary">RBM25</name>
    <name evidence="6" type="ORF">AK812_SmicGene20348</name>
</gene>
<dbReference type="SMART" id="SM00228">
    <property type="entry name" value="PDZ"/>
    <property type="match status" value="2"/>
</dbReference>
<evidence type="ECO:0000256" key="2">
    <source>
        <dbReference type="SAM" id="MobiDB-lite"/>
    </source>
</evidence>
<dbReference type="Pfam" id="PF01480">
    <property type="entry name" value="PWI"/>
    <property type="match status" value="1"/>
</dbReference>
<feature type="domain" description="RRM" evidence="3">
    <location>
        <begin position="793"/>
        <end position="870"/>
    </location>
</feature>
<dbReference type="SUPFAM" id="SSF50156">
    <property type="entry name" value="PDZ domain-like"/>
    <property type="match status" value="1"/>
</dbReference>
<feature type="compositionally biased region" description="Basic residues" evidence="2">
    <location>
        <begin position="257"/>
        <end position="269"/>
    </location>
</feature>
<dbReference type="Gene3D" id="2.30.42.10">
    <property type="match status" value="1"/>
</dbReference>
<feature type="domain" description="PDZ" evidence="4">
    <location>
        <begin position="38"/>
        <end position="128"/>
    </location>
</feature>
<dbReference type="PROSITE" id="PS51025">
    <property type="entry name" value="PWI"/>
    <property type="match status" value="1"/>
</dbReference>
<feature type="region of interest" description="Disordered" evidence="2">
    <location>
        <begin position="969"/>
        <end position="994"/>
    </location>
</feature>
<dbReference type="Pfam" id="PF00076">
    <property type="entry name" value="RRM_1"/>
    <property type="match status" value="1"/>
</dbReference>
<comment type="caution">
    <text evidence="6">The sequence shown here is derived from an EMBL/GenBank/DDBJ whole genome shotgun (WGS) entry which is preliminary data.</text>
</comment>
<feature type="compositionally biased region" description="Basic and acidic residues" evidence="2">
    <location>
        <begin position="270"/>
        <end position="280"/>
    </location>
</feature>
<feature type="domain" description="PWI" evidence="5">
    <location>
        <begin position="1036"/>
        <end position="1144"/>
    </location>
</feature>
<reference evidence="6 7" key="1">
    <citation type="submission" date="2016-02" db="EMBL/GenBank/DDBJ databases">
        <title>Genome analysis of coral dinoflagellate symbionts highlights evolutionary adaptations to a symbiotic lifestyle.</title>
        <authorList>
            <person name="Aranda M."/>
            <person name="Li Y."/>
            <person name="Liew Y.J."/>
            <person name="Baumgarten S."/>
            <person name="Simakov O."/>
            <person name="Wilson M."/>
            <person name="Piel J."/>
            <person name="Ashoor H."/>
            <person name="Bougouffa S."/>
            <person name="Bajic V.B."/>
            <person name="Ryu T."/>
            <person name="Ravasi T."/>
            <person name="Bayer T."/>
            <person name="Micklem G."/>
            <person name="Kim H."/>
            <person name="Bhak J."/>
            <person name="Lajeunesse T.C."/>
            <person name="Voolstra C.R."/>
        </authorList>
    </citation>
    <scope>NUCLEOTIDE SEQUENCE [LARGE SCALE GENOMIC DNA]</scope>
    <source>
        <strain evidence="6 7">CCMP2467</strain>
    </source>
</reference>
<dbReference type="CDD" id="cd00136">
    <property type="entry name" value="PDZ_canonical"/>
    <property type="match status" value="1"/>
</dbReference>
<dbReference type="InterPro" id="IPR002483">
    <property type="entry name" value="PWI_dom"/>
</dbReference>
<feature type="region of interest" description="Disordered" evidence="2">
    <location>
        <begin position="733"/>
        <end position="789"/>
    </location>
</feature>
<protein>
    <submittedName>
        <fullName evidence="6">RNA-binding protein 25</fullName>
    </submittedName>
</protein>
<dbReference type="InterPro" id="IPR000504">
    <property type="entry name" value="RRM_dom"/>
</dbReference>
<evidence type="ECO:0000313" key="7">
    <source>
        <dbReference type="Proteomes" id="UP000186817"/>
    </source>
</evidence>
<evidence type="ECO:0000313" key="6">
    <source>
        <dbReference type="EMBL" id="OLP97320.1"/>
    </source>
</evidence>
<feature type="region of interest" description="Disordered" evidence="2">
    <location>
        <begin position="382"/>
        <end position="422"/>
    </location>
</feature>
<feature type="compositionally biased region" description="Basic and acidic residues" evidence="2">
    <location>
        <begin position="484"/>
        <end position="494"/>
    </location>
</feature>
<dbReference type="InterPro" id="IPR036034">
    <property type="entry name" value="PDZ_sf"/>
</dbReference>
<feature type="compositionally biased region" description="Low complexity" evidence="2">
    <location>
        <begin position="474"/>
        <end position="483"/>
    </location>
</feature>
<dbReference type="InterPro" id="IPR012677">
    <property type="entry name" value="Nucleotide-bd_a/b_plait_sf"/>
</dbReference>
<evidence type="ECO:0000259" key="5">
    <source>
        <dbReference type="PROSITE" id="PS51025"/>
    </source>
</evidence>
<keyword evidence="1" id="KW-0694">RNA-binding</keyword>
<evidence type="ECO:0000259" key="4">
    <source>
        <dbReference type="PROSITE" id="PS50106"/>
    </source>
</evidence>
<keyword evidence="7" id="KW-1185">Reference proteome</keyword>
<feature type="compositionally biased region" description="Pro residues" evidence="2">
    <location>
        <begin position="747"/>
        <end position="761"/>
    </location>
</feature>